<dbReference type="AlphaFoldDB" id="A0AAN7B386"/>
<dbReference type="EMBL" id="MU858210">
    <property type="protein sequence ID" value="KAK4209288.1"/>
    <property type="molecule type" value="Genomic_DNA"/>
</dbReference>
<evidence type="ECO:0000259" key="1">
    <source>
        <dbReference type="PROSITE" id="PS50097"/>
    </source>
</evidence>
<dbReference type="Proteomes" id="UP001301769">
    <property type="component" value="Unassembled WGS sequence"/>
</dbReference>
<organism evidence="2 3">
    <name type="scientific">Rhypophila decipiens</name>
    <dbReference type="NCBI Taxonomy" id="261697"/>
    <lineage>
        <taxon>Eukaryota</taxon>
        <taxon>Fungi</taxon>
        <taxon>Dikarya</taxon>
        <taxon>Ascomycota</taxon>
        <taxon>Pezizomycotina</taxon>
        <taxon>Sordariomycetes</taxon>
        <taxon>Sordariomycetidae</taxon>
        <taxon>Sordariales</taxon>
        <taxon>Naviculisporaceae</taxon>
        <taxon>Rhypophila</taxon>
    </lineage>
</organism>
<gene>
    <name evidence="2" type="ORF">QBC37DRAFT_294906</name>
</gene>
<dbReference type="PANTHER" id="PTHR47843:SF5">
    <property type="entry name" value="BTB_POZ DOMAIN PROTEIN"/>
    <property type="match status" value="1"/>
</dbReference>
<comment type="caution">
    <text evidence="2">The sequence shown here is derived from an EMBL/GenBank/DDBJ whole genome shotgun (WGS) entry which is preliminary data.</text>
</comment>
<evidence type="ECO:0000313" key="2">
    <source>
        <dbReference type="EMBL" id="KAK4209288.1"/>
    </source>
</evidence>
<dbReference type="CDD" id="cd18186">
    <property type="entry name" value="BTB_POZ_ZBTB_KLHL-like"/>
    <property type="match status" value="1"/>
</dbReference>
<dbReference type="SMART" id="SM00225">
    <property type="entry name" value="BTB"/>
    <property type="match status" value="1"/>
</dbReference>
<reference evidence="2" key="1">
    <citation type="journal article" date="2023" name="Mol. Phylogenet. Evol.">
        <title>Genome-scale phylogeny and comparative genomics of the fungal order Sordariales.</title>
        <authorList>
            <person name="Hensen N."/>
            <person name="Bonometti L."/>
            <person name="Westerberg I."/>
            <person name="Brannstrom I.O."/>
            <person name="Guillou S."/>
            <person name="Cros-Aarteil S."/>
            <person name="Calhoun S."/>
            <person name="Haridas S."/>
            <person name="Kuo A."/>
            <person name="Mondo S."/>
            <person name="Pangilinan J."/>
            <person name="Riley R."/>
            <person name="LaButti K."/>
            <person name="Andreopoulos B."/>
            <person name="Lipzen A."/>
            <person name="Chen C."/>
            <person name="Yan M."/>
            <person name="Daum C."/>
            <person name="Ng V."/>
            <person name="Clum A."/>
            <person name="Steindorff A."/>
            <person name="Ohm R.A."/>
            <person name="Martin F."/>
            <person name="Silar P."/>
            <person name="Natvig D.O."/>
            <person name="Lalanne C."/>
            <person name="Gautier V."/>
            <person name="Ament-Velasquez S.L."/>
            <person name="Kruys A."/>
            <person name="Hutchinson M.I."/>
            <person name="Powell A.J."/>
            <person name="Barry K."/>
            <person name="Miller A.N."/>
            <person name="Grigoriev I.V."/>
            <person name="Debuchy R."/>
            <person name="Gladieux P."/>
            <person name="Hiltunen Thoren M."/>
            <person name="Johannesson H."/>
        </authorList>
    </citation>
    <scope>NUCLEOTIDE SEQUENCE</scope>
    <source>
        <strain evidence="2">PSN293</strain>
    </source>
</reference>
<dbReference type="PROSITE" id="PS50097">
    <property type="entry name" value="BTB"/>
    <property type="match status" value="1"/>
</dbReference>
<evidence type="ECO:0000313" key="3">
    <source>
        <dbReference type="Proteomes" id="UP001301769"/>
    </source>
</evidence>
<feature type="domain" description="BTB" evidence="1">
    <location>
        <begin position="3"/>
        <end position="64"/>
    </location>
</feature>
<reference evidence="2" key="2">
    <citation type="submission" date="2023-05" db="EMBL/GenBank/DDBJ databases">
        <authorList>
            <consortium name="Lawrence Berkeley National Laboratory"/>
            <person name="Steindorff A."/>
            <person name="Hensen N."/>
            <person name="Bonometti L."/>
            <person name="Westerberg I."/>
            <person name="Brannstrom I.O."/>
            <person name="Guillou S."/>
            <person name="Cros-Aarteil S."/>
            <person name="Calhoun S."/>
            <person name="Haridas S."/>
            <person name="Kuo A."/>
            <person name="Mondo S."/>
            <person name="Pangilinan J."/>
            <person name="Riley R."/>
            <person name="Labutti K."/>
            <person name="Andreopoulos B."/>
            <person name="Lipzen A."/>
            <person name="Chen C."/>
            <person name="Yanf M."/>
            <person name="Daum C."/>
            <person name="Ng V."/>
            <person name="Clum A."/>
            <person name="Ohm R."/>
            <person name="Martin F."/>
            <person name="Silar P."/>
            <person name="Natvig D."/>
            <person name="Lalanne C."/>
            <person name="Gautier V."/>
            <person name="Ament-Velasquez S.L."/>
            <person name="Kruys A."/>
            <person name="Hutchinson M.I."/>
            <person name="Powell A.J."/>
            <person name="Barry K."/>
            <person name="Miller A.N."/>
            <person name="Grigoriev I.V."/>
            <person name="Debuchy R."/>
            <person name="Gladieux P."/>
            <person name="Thoren M.H."/>
            <person name="Johannesson H."/>
        </authorList>
    </citation>
    <scope>NUCLEOTIDE SEQUENCE</scope>
    <source>
        <strain evidence="2">PSN293</strain>
    </source>
</reference>
<sequence length="285" mass="32619">MFADATIVCLKDKWAVHKTVLCTRSKWFLRAFEGDHEDGQLGIVNLHSQTKEDVETLLKFIYSGSKCPFVLPLPPFSAYARLFKLGETFELKPLADDAMSLLGQYCDKRLMELCSYDVDRSGREGVVDQIRGSPQPFIDDLLQAIKDAYDGIEHSTRLQAIFVSFVWAGRDRLFKEKELPAFVDVCPRFGTDMFKLMLGHNPSKWFPSANLARAMCAELDHKRKTQHPDRCEGCNDVFDEDRVRKAMYNPFSVAVRAGAWCSTCVNKPADAPLWRRMRAEEEFEE</sequence>
<dbReference type="Gene3D" id="3.30.710.10">
    <property type="entry name" value="Potassium Channel Kv1.1, Chain A"/>
    <property type="match status" value="1"/>
</dbReference>
<dbReference type="PANTHER" id="PTHR47843">
    <property type="entry name" value="BTB DOMAIN-CONTAINING PROTEIN-RELATED"/>
    <property type="match status" value="1"/>
</dbReference>
<protein>
    <recommendedName>
        <fullName evidence="1">BTB domain-containing protein</fullName>
    </recommendedName>
</protein>
<dbReference type="Pfam" id="PF00651">
    <property type="entry name" value="BTB"/>
    <property type="match status" value="1"/>
</dbReference>
<keyword evidence="3" id="KW-1185">Reference proteome</keyword>
<dbReference type="SUPFAM" id="SSF54695">
    <property type="entry name" value="POZ domain"/>
    <property type="match status" value="1"/>
</dbReference>
<name>A0AAN7B386_9PEZI</name>
<accession>A0AAN7B386</accession>
<dbReference type="InterPro" id="IPR011333">
    <property type="entry name" value="SKP1/BTB/POZ_sf"/>
</dbReference>
<dbReference type="InterPro" id="IPR000210">
    <property type="entry name" value="BTB/POZ_dom"/>
</dbReference>
<proteinExistence type="predicted"/>